<feature type="transmembrane region" description="Helical" evidence="1">
    <location>
        <begin position="43"/>
        <end position="64"/>
    </location>
</feature>
<keyword evidence="1" id="KW-1133">Transmembrane helix</keyword>
<dbReference type="AlphaFoldDB" id="A0A916TXG2"/>
<accession>A0A916TXG2</accession>
<dbReference type="SUPFAM" id="SSF81665">
    <property type="entry name" value="Calcium ATPase, transmembrane domain M"/>
    <property type="match status" value="1"/>
</dbReference>
<organism evidence="3 4">
    <name type="scientific">Novosphingobium endophyticum</name>
    <dbReference type="NCBI Taxonomy" id="1955250"/>
    <lineage>
        <taxon>Bacteria</taxon>
        <taxon>Pseudomonadati</taxon>
        <taxon>Pseudomonadota</taxon>
        <taxon>Alphaproteobacteria</taxon>
        <taxon>Sphingomonadales</taxon>
        <taxon>Sphingomonadaceae</taxon>
        <taxon>Novosphingobium</taxon>
    </lineage>
</organism>
<dbReference type="Gene3D" id="1.20.1110.10">
    <property type="entry name" value="Calcium-transporting ATPase, transmembrane domain"/>
    <property type="match status" value="1"/>
</dbReference>
<protein>
    <recommendedName>
        <fullName evidence="2">Cation-transporting P-type ATPase C-terminal domain-containing protein</fullName>
    </recommendedName>
</protein>
<proteinExistence type="predicted"/>
<keyword evidence="1" id="KW-0472">Membrane</keyword>
<dbReference type="Proteomes" id="UP000608154">
    <property type="component" value="Unassembled WGS sequence"/>
</dbReference>
<dbReference type="EMBL" id="BMHK01000087">
    <property type="protein sequence ID" value="GGC17283.1"/>
    <property type="molecule type" value="Genomic_DNA"/>
</dbReference>
<evidence type="ECO:0000256" key="1">
    <source>
        <dbReference type="SAM" id="Phobius"/>
    </source>
</evidence>
<dbReference type="RefSeq" id="WP_188773344.1">
    <property type="nucleotide sequence ID" value="NZ_BMHK01000087.1"/>
</dbReference>
<feature type="domain" description="Cation-transporting P-type ATPase C-terminal" evidence="2">
    <location>
        <begin position="17"/>
        <end position="63"/>
    </location>
</feature>
<evidence type="ECO:0000313" key="4">
    <source>
        <dbReference type="Proteomes" id="UP000608154"/>
    </source>
</evidence>
<dbReference type="InterPro" id="IPR023298">
    <property type="entry name" value="ATPase_P-typ_TM_dom_sf"/>
</dbReference>
<dbReference type="Pfam" id="PF00689">
    <property type="entry name" value="Cation_ATPase_C"/>
    <property type="match status" value="1"/>
</dbReference>
<comment type="caution">
    <text evidence="3">The sequence shown here is derived from an EMBL/GenBank/DDBJ whole genome shotgun (WGS) entry which is preliminary data.</text>
</comment>
<keyword evidence="1" id="KW-0812">Transmembrane</keyword>
<reference evidence="3" key="2">
    <citation type="submission" date="2020-09" db="EMBL/GenBank/DDBJ databases">
        <authorList>
            <person name="Sun Q."/>
            <person name="Zhou Y."/>
        </authorList>
    </citation>
    <scope>NUCLEOTIDE SEQUENCE</scope>
    <source>
        <strain evidence="3">CGMCC 1.15095</strain>
    </source>
</reference>
<dbReference type="InterPro" id="IPR006068">
    <property type="entry name" value="ATPase_P-typ_cation-transptr_C"/>
</dbReference>
<keyword evidence="4" id="KW-1185">Reference proteome</keyword>
<sequence length="74" mass="8414">MSIAISKCESEPTLSGINIQVTFVYLKPLNDLFHTYPLNATDWALSSAFALVGFFVISLEKWFWRMKRAGKELA</sequence>
<gene>
    <name evidence="3" type="ORF">GCM10011494_40190</name>
</gene>
<evidence type="ECO:0000313" key="3">
    <source>
        <dbReference type="EMBL" id="GGC17283.1"/>
    </source>
</evidence>
<name>A0A916TXG2_9SPHN</name>
<reference evidence="3" key="1">
    <citation type="journal article" date="2014" name="Int. J. Syst. Evol. Microbiol.">
        <title>Complete genome sequence of Corynebacterium casei LMG S-19264T (=DSM 44701T), isolated from a smear-ripened cheese.</title>
        <authorList>
            <consortium name="US DOE Joint Genome Institute (JGI-PGF)"/>
            <person name="Walter F."/>
            <person name="Albersmeier A."/>
            <person name="Kalinowski J."/>
            <person name="Ruckert C."/>
        </authorList>
    </citation>
    <scope>NUCLEOTIDE SEQUENCE</scope>
    <source>
        <strain evidence="3">CGMCC 1.15095</strain>
    </source>
</reference>
<evidence type="ECO:0000259" key="2">
    <source>
        <dbReference type="Pfam" id="PF00689"/>
    </source>
</evidence>